<dbReference type="Gene3D" id="3.10.129.110">
    <property type="entry name" value="Polyketide synthase dehydratase"/>
    <property type="match status" value="1"/>
</dbReference>
<dbReference type="Pfam" id="PF02801">
    <property type="entry name" value="Ketoacyl-synt_C"/>
    <property type="match status" value="1"/>
</dbReference>
<dbReference type="KEGG" id="cdet:87940545"/>
<evidence type="ECO:0000256" key="6">
    <source>
        <dbReference type="ARBA" id="ARBA00023268"/>
    </source>
</evidence>
<evidence type="ECO:0000256" key="7">
    <source>
        <dbReference type="PROSITE-ProRule" id="PRU01363"/>
    </source>
</evidence>
<dbReference type="Gene3D" id="3.40.366.10">
    <property type="entry name" value="Malonyl-Coenzyme A Acyl Carrier Protein, domain 2"/>
    <property type="match status" value="1"/>
</dbReference>
<keyword evidence="12" id="KW-1185">Reference proteome</keyword>
<evidence type="ECO:0000256" key="5">
    <source>
        <dbReference type="ARBA" id="ARBA00023002"/>
    </source>
</evidence>
<evidence type="ECO:0000259" key="10">
    <source>
        <dbReference type="PROSITE" id="PS52019"/>
    </source>
</evidence>
<dbReference type="Pfam" id="PF16197">
    <property type="entry name" value="KAsynt_C_assoc"/>
    <property type="match status" value="1"/>
</dbReference>
<dbReference type="GO" id="GO:0016491">
    <property type="term" value="F:oxidoreductase activity"/>
    <property type="evidence" value="ECO:0007669"/>
    <property type="project" value="UniProtKB-KW"/>
</dbReference>
<dbReference type="InterPro" id="IPR006162">
    <property type="entry name" value="Ppantetheine_attach_site"/>
</dbReference>
<dbReference type="SMART" id="SM00826">
    <property type="entry name" value="PKS_DH"/>
    <property type="match status" value="1"/>
</dbReference>
<accession>A0AAX4I7S1</accession>
<dbReference type="FunFam" id="3.40.50.720:FF:000209">
    <property type="entry name" value="Polyketide synthase Pks12"/>
    <property type="match status" value="1"/>
</dbReference>
<dbReference type="SUPFAM" id="SSF52151">
    <property type="entry name" value="FabD/lysophospholipase-like"/>
    <property type="match status" value="1"/>
</dbReference>
<evidence type="ECO:0000259" key="9">
    <source>
        <dbReference type="PROSITE" id="PS52004"/>
    </source>
</evidence>
<dbReference type="CDD" id="cd00833">
    <property type="entry name" value="PKS"/>
    <property type="match status" value="1"/>
</dbReference>
<dbReference type="Gene3D" id="3.40.50.720">
    <property type="entry name" value="NAD(P)-binding Rossmann-like Domain"/>
    <property type="match status" value="1"/>
</dbReference>
<dbReference type="InterPro" id="IPR014043">
    <property type="entry name" value="Acyl_transferase_dom"/>
</dbReference>
<dbReference type="SUPFAM" id="SSF51735">
    <property type="entry name" value="NAD(P)-binding Rossmann-fold domains"/>
    <property type="match status" value="2"/>
</dbReference>
<dbReference type="InterPro" id="IPR036736">
    <property type="entry name" value="ACP-like_sf"/>
</dbReference>
<dbReference type="InterPro" id="IPR049551">
    <property type="entry name" value="PKS_DH_C"/>
</dbReference>
<dbReference type="Pfam" id="PF00109">
    <property type="entry name" value="ketoacyl-synt"/>
    <property type="match status" value="1"/>
</dbReference>
<keyword evidence="5" id="KW-0560">Oxidoreductase</keyword>
<dbReference type="Pfam" id="PF08659">
    <property type="entry name" value="KR"/>
    <property type="match status" value="1"/>
</dbReference>
<dbReference type="Pfam" id="PF21089">
    <property type="entry name" value="PKS_DH_N"/>
    <property type="match status" value="1"/>
</dbReference>
<dbReference type="SMART" id="SM00829">
    <property type="entry name" value="PKS_ER"/>
    <property type="match status" value="1"/>
</dbReference>
<keyword evidence="6" id="KW-0511">Multifunctional enzyme</keyword>
<dbReference type="InterPro" id="IPR014030">
    <property type="entry name" value="Ketoacyl_synth_N"/>
</dbReference>
<evidence type="ECO:0000259" key="8">
    <source>
        <dbReference type="PROSITE" id="PS50075"/>
    </source>
</evidence>
<dbReference type="SUPFAM" id="SSF55048">
    <property type="entry name" value="Probable ACP-binding domain of malonyl-CoA ACP transacylase"/>
    <property type="match status" value="1"/>
</dbReference>
<dbReference type="InterPro" id="IPR032821">
    <property type="entry name" value="PKS_assoc"/>
</dbReference>
<dbReference type="Gene3D" id="1.10.1200.10">
    <property type="entry name" value="ACP-like"/>
    <property type="match status" value="1"/>
</dbReference>
<evidence type="ECO:0000313" key="12">
    <source>
        <dbReference type="Proteomes" id="UP001322277"/>
    </source>
</evidence>
<proteinExistence type="predicted"/>
<dbReference type="SMART" id="SM00827">
    <property type="entry name" value="PKS_AT"/>
    <property type="match status" value="1"/>
</dbReference>
<dbReference type="InterPro" id="IPR013154">
    <property type="entry name" value="ADH-like_N"/>
</dbReference>
<evidence type="ECO:0000313" key="11">
    <source>
        <dbReference type="EMBL" id="WQF79028.1"/>
    </source>
</evidence>
<dbReference type="Gene3D" id="3.40.47.10">
    <property type="match status" value="1"/>
</dbReference>
<feature type="region of interest" description="N-terminal hotdog fold" evidence="7">
    <location>
        <begin position="969"/>
        <end position="1107"/>
    </location>
</feature>
<evidence type="ECO:0000256" key="4">
    <source>
        <dbReference type="ARBA" id="ARBA00022679"/>
    </source>
</evidence>
<dbReference type="GeneID" id="87940545"/>
<dbReference type="InterPro" id="IPR042104">
    <property type="entry name" value="PKS_dehydratase_sf"/>
</dbReference>
<dbReference type="SMART" id="SM00823">
    <property type="entry name" value="PKS_PP"/>
    <property type="match status" value="1"/>
</dbReference>
<evidence type="ECO:0000256" key="1">
    <source>
        <dbReference type="ARBA" id="ARBA00022450"/>
    </source>
</evidence>
<evidence type="ECO:0000256" key="3">
    <source>
        <dbReference type="ARBA" id="ARBA00022603"/>
    </source>
</evidence>
<dbReference type="GO" id="GO:0031177">
    <property type="term" value="F:phosphopantetheine binding"/>
    <property type="evidence" value="ECO:0007669"/>
    <property type="project" value="InterPro"/>
</dbReference>
<dbReference type="SUPFAM" id="SSF50129">
    <property type="entry name" value="GroES-like"/>
    <property type="match status" value="1"/>
</dbReference>
<dbReference type="GO" id="GO:0006633">
    <property type="term" value="P:fatty acid biosynthetic process"/>
    <property type="evidence" value="ECO:0007669"/>
    <property type="project" value="InterPro"/>
</dbReference>
<dbReference type="GO" id="GO:0004312">
    <property type="term" value="F:fatty acid synthase activity"/>
    <property type="evidence" value="ECO:0007669"/>
    <property type="project" value="TreeGrafter"/>
</dbReference>
<organism evidence="11 12">
    <name type="scientific">Colletotrichum destructivum</name>
    <dbReference type="NCBI Taxonomy" id="34406"/>
    <lineage>
        <taxon>Eukaryota</taxon>
        <taxon>Fungi</taxon>
        <taxon>Dikarya</taxon>
        <taxon>Ascomycota</taxon>
        <taxon>Pezizomycotina</taxon>
        <taxon>Sordariomycetes</taxon>
        <taxon>Hypocreomycetidae</taxon>
        <taxon>Glomerellales</taxon>
        <taxon>Glomerellaceae</taxon>
        <taxon>Colletotrichum</taxon>
        <taxon>Colletotrichum destructivum species complex</taxon>
    </lineage>
</organism>
<dbReference type="Gene3D" id="3.90.180.10">
    <property type="entry name" value="Medium-chain alcohol dehydrogenases, catalytic domain"/>
    <property type="match status" value="1"/>
</dbReference>
<dbReference type="EMBL" id="CP137306">
    <property type="protein sequence ID" value="WQF79028.1"/>
    <property type="molecule type" value="Genomic_DNA"/>
</dbReference>
<dbReference type="GO" id="GO:1901336">
    <property type="term" value="P:lactone biosynthetic process"/>
    <property type="evidence" value="ECO:0007669"/>
    <property type="project" value="UniProtKB-ARBA"/>
</dbReference>
<dbReference type="PROSITE" id="PS52004">
    <property type="entry name" value="KS3_2"/>
    <property type="match status" value="1"/>
</dbReference>
<dbReference type="Pfam" id="PF00698">
    <property type="entry name" value="Acyl_transf_1"/>
    <property type="match status" value="1"/>
</dbReference>
<dbReference type="PROSITE" id="PS00012">
    <property type="entry name" value="PHOSPHOPANTETHEINE"/>
    <property type="match status" value="1"/>
</dbReference>
<dbReference type="GO" id="GO:0044550">
    <property type="term" value="P:secondary metabolite biosynthetic process"/>
    <property type="evidence" value="ECO:0007669"/>
    <property type="project" value="UniProtKB-ARBA"/>
</dbReference>
<dbReference type="CDD" id="cd05195">
    <property type="entry name" value="enoyl_red"/>
    <property type="match status" value="1"/>
</dbReference>
<feature type="domain" description="Carrier" evidence="8">
    <location>
        <begin position="2366"/>
        <end position="2443"/>
    </location>
</feature>
<dbReference type="SMART" id="SM00822">
    <property type="entry name" value="PKS_KR"/>
    <property type="match status" value="1"/>
</dbReference>
<dbReference type="Pfam" id="PF08240">
    <property type="entry name" value="ADH_N"/>
    <property type="match status" value="1"/>
</dbReference>
<feature type="active site" description="Proton donor; for dehydratase activity" evidence="7">
    <location>
        <position position="1203"/>
    </location>
</feature>
<dbReference type="PANTHER" id="PTHR43775:SF29">
    <property type="entry name" value="ASPERFURANONE POLYKETIDE SYNTHASE AFOG-RELATED"/>
    <property type="match status" value="1"/>
</dbReference>
<dbReference type="InterPro" id="IPR036291">
    <property type="entry name" value="NAD(P)-bd_dom_sf"/>
</dbReference>
<dbReference type="SUPFAM" id="SSF47336">
    <property type="entry name" value="ACP-like"/>
    <property type="match status" value="1"/>
</dbReference>
<dbReference type="PROSITE" id="PS52019">
    <property type="entry name" value="PKS_MFAS_DH"/>
    <property type="match status" value="1"/>
</dbReference>
<dbReference type="InterPro" id="IPR050091">
    <property type="entry name" value="PKS_NRPS_Biosynth_Enz"/>
</dbReference>
<dbReference type="PROSITE" id="PS50075">
    <property type="entry name" value="CARRIER"/>
    <property type="match status" value="1"/>
</dbReference>
<dbReference type="PROSITE" id="PS00606">
    <property type="entry name" value="KS3_1"/>
    <property type="match status" value="1"/>
</dbReference>
<dbReference type="SMART" id="SM00825">
    <property type="entry name" value="PKS_KS"/>
    <property type="match status" value="1"/>
</dbReference>
<feature type="region of interest" description="C-terminal hotdog fold" evidence="7">
    <location>
        <begin position="1137"/>
        <end position="1293"/>
    </location>
</feature>
<dbReference type="InterPro" id="IPR011032">
    <property type="entry name" value="GroES-like_sf"/>
</dbReference>
<keyword evidence="3" id="KW-0489">Methyltransferase</keyword>
<dbReference type="GO" id="GO:0004315">
    <property type="term" value="F:3-oxoacyl-[acyl-carrier-protein] synthase activity"/>
    <property type="evidence" value="ECO:0007669"/>
    <property type="project" value="InterPro"/>
</dbReference>
<dbReference type="Pfam" id="PF14765">
    <property type="entry name" value="PS-DH"/>
    <property type="match status" value="1"/>
</dbReference>
<name>A0AAX4I7S1_9PEZI</name>
<dbReference type="InterPro" id="IPR049552">
    <property type="entry name" value="PKS_DH_N"/>
</dbReference>
<dbReference type="InterPro" id="IPR049900">
    <property type="entry name" value="PKS_mFAS_DH"/>
</dbReference>
<keyword evidence="1" id="KW-0596">Phosphopantetheine</keyword>
<dbReference type="Pfam" id="PF23297">
    <property type="entry name" value="ACP_SdgA_C"/>
    <property type="match status" value="1"/>
</dbReference>
<feature type="domain" description="PKS/mFAS DH" evidence="10">
    <location>
        <begin position="969"/>
        <end position="1293"/>
    </location>
</feature>
<dbReference type="InterPro" id="IPR020807">
    <property type="entry name" value="PKS_DH"/>
</dbReference>
<dbReference type="InterPro" id="IPR001227">
    <property type="entry name" value="Ac_transferase_dom_sf"/>
</dbReference>
<dbReference type="InterPro" id="IPR013968">
    <property type="entry name" value="PKS_KR"/>
</dbReference>
<dbReference type="InterPro" id="IPR018201">
    <property type="entry name" value="Ketoacyl_synth_AS"/>
</dbReference>
<dbReference type="InterPro" id="IPR014031">
    <property type="entry name" value="Ketoacyl_synth_C"/>
</dbReference>
<dbReference type="FunFam" id="3.40.47.10:FF:000019">
    <property type="entry name" value="Polyketide synthase type I"/>
    <property type="match status" value="1"/>
</dbReference>
<reference evidence="12" key="1">
    <citation type="journal article" date="2023" name="bioRxiv">
        <title>Complete genome of the Medicago anthracnose fungus, Colletotrichum destructivum, reveals a mini-chromosome-like region within a core chromosome.</title>
        <authorList>
            <person name="Lapalu N."/>
            <person name="Simon A."/>
            <person name="Lu A."/>
            <person name="Plaumann P.-L."/>
            <person name="Amselem J."/>
            <person name="Pigne S."/>
            <person name="Auger A."/>
            <person name="Koch C."/>
            <person name="Dallery J.-F."/>
            <person name="O'Connell R.J."/>
        </authorList>
    </citation>
    <scope>NUCLEOTIDE SEQUENCE [LARGE SCALE GENOMIC DNA]</scope>
    <source>
        <strain evidence="12">CBS 520.97</strain>
    </source>
</reference>
<keyword evidence="4 11" id="KW-0808">Transferase</keyword>
<dbReference type="InterPro" id="IPR009081">
    <property type="entry name" value="PP-bd_ACP"/>
</dbReference>
<gene>
    <name evidence="11" type="ORF">CDEST_04042</name>
</gene>
<dbReference type="RefSeq" id="XP_062776252.1">
    <property type="nucleotide sequence ID" value="XM_062920201.1"/>
</dbReference>
<feature type="active site" description="Proton acceptor; for dehydratase activity" evidence="7">
    <location>
        <position position="1001"/>
    </location>
</feature>
<keyword evidence="2" id="KW-0597">Phosphoprotein</keyword>
<evidence type="ECO:0000256" key="2">
    <source>
        <dbReference type="ARBA" id="ARBA00022553"/>
    </source>
</evidence>
<sequence length="2448" mass="262518">MSSYCPTTNYIQPDFFIPPSLSLPSARYPSALPVSSILIMPSSIAVIGLACRLPDDVSSPEEFWRLLLAQRDTNSVPVNRWNTDAFHHPGRNKPQTIAARGAHFLKRDVTAFDAAFFNINTSEALALDPQQRCVMEVTYEALENAGLTIDAVSGSRTGCYVGSSSSDYRDSIARDTETSPRYAALGINTEMLSNRTSWFYNLKGPSMTIATACSSSLVAIHMACQGLLAGETDMAVAGGVNLMLNPEFSVYLSGMTMISLEGHCKSFDASGDGYARGEGCGMVVLKRLDDAIRDNDPIRAIIRGTGVNSDGFTQGFTMPSSESQASLIREIYQKAELDMGDTQFVECHGTGTKAGDPIETRAIYETLGRKASSSQPLVIGSVKPNIGHLEGASGVAALIKSILALEKGYIPPQMFFRTPNPKTPFRQWNLEIPTVLTPWPKTRGPRRVSINNFGVGGTNSHAIVEGAPRRQQQQQRRDLTSAAADKKRLFVFSSQDKNGLVRVAQSLAAYLDKGEEAPASAGHVASLAYSLGNKRSRFSWKKFCVAADLKALRSGLLALTSDGAVRSNAAPRIGFVFTGQGAQWPLMGLKLLEFDVFKSSFQKCQSYLTELGCPWDAAEELRKPAETSRIKSPDLSQPLCTILQIGIVDLLASWNILPARVVGHSSGEIAAAYSAGALSARDAVEVAYLRGKFSAALGAMDPSREGGGMLAVGCSREKAEQLIAEVTAGRLTVACVNSPSNVTISGDVSAIEQLHDRLRSTSVFVARLKVDVAYHSEHMETIYPGYVQSLTHIRPGQGLQDGNAKAVTMVSSVEAAEVDPEVLGAFYWGRNLVSPVLFSDALAELVRPTADGPSPGESESNTVDLLVEIGPHAALKQSVKDILAASGIKGVEYLSSLSRGMDDMDMALSLAGNLFASGAPIDVSKVNDDNGPDVSLLTDLPPYPWQHANKFDASPRISREHNMRPYPQNSLLGAPMPSVGPNEHVWRGYLRLDEENWVRDHKITGVVVYPGAGLVAMALEGARQLADAGRQMRAIKLRDVSIGSAAIISEDQPTEFVLHTRPHLLGTVSSGPAAWLEFTISSSGGADMPLRENCHGLMRIEYEGGDNANDSAGRREEEAAAVRSCLAEYEAAADACVDQLAIDDFYRDLANVGLGFGATFRNMQKINFRPGESVYDLTIGDPGETFSTGRAGRTHLIHPATLDSVVSAPFAAYYDGPGKPLTRPYIPVFIQEFEISVDVPFEIGTPVKGFSRAKRRGISEIESEIYMFDKALSRRYLSIRGYRSTSEIAADTSAGAGAGDGSDTSPGLCYSTQWENAFSLLTTEELGSFISNAGQTSDEKLEKIAKLIIHESPDTTVLELLAEKPENLTGGTSAAITGGLAVSQPQKTRYAVLGSSSLNGVGGEFLELKPGKAAEAKFDLVILGQGCRELIDDQMRLSFLLEHVKPGGRLICGFDGEQLDEAVPKDCRVEVFADDTGPVTLFFTAPAVVEDEPSHAFDAGTPSAGEGDSTNTASSVKEKVLIIEPPAPCATAVQAFSQELIKILEGQGLRASAVAWTPELVTEVSSEQHTVVSLMELDTPFMESLSASDFALVQGVIVKVSSLLWLTALSGPSASVIDGALRVARRELGNIELKVLHLSAPSVEHGPALAARVLASSTRDAEFLEDGDGLLKVSRVFEDRALNADVSSHAGTGTHMESMRTCDFPLALGISKPGLLDTLRFGPQEDAGELKENEVEIQIKASGVNFRDVMISMGLIADSHLGYEGAGVVLRTGSKVTSVKEGDRVSAHVYGSHATVARTVDIMCARMPDDISFVEGASFPVVFTTAYHALVNLARLRSGQSVLIHAAAGGVGQAAIQLAQHLGLDIYVTVGSEDKRTLVMDKYGIPEGRIFNSRDASFVMGVKRVTGGRGVDCVLKSLAGELLRQSWYCLAPLGTFVEIGSRDVSENTRLDMAPFAAGTTFTCFTLLEVLLHRPDLMAETWRNTFDLIRKGFLRAPTPLTVMPVHMVKDAFRLMQSGKHRGKIVLSLDGNGDRDDGVPVPVIRDPKTALRLGPSGTYLLVGGLGGLGRSLAQMLVDSGARNIAFVSRSGATQPSARAVVDSLAAQTGVNVQVYAADVADEASLAAALARCNDDLPPVKGVIQMAMVLRDGVFEQLTHDKWTAALRPKVDGSRNLHEHFGARRPLDFFIMCSSISGVIGNRGQANYAAANAFQDALARHRHSLGLQACAVDLGIMRDVGVLAETGAAGDLVKWEELLGIREPTFHALMKTVINGERRRLLLNRQRQTPSGMVTDFPAQVSVGLATAGAFEATGLSLPDWLTMDARFTHLAAVRSSAPADGGGNRTDAAQSIGALLPRRIATAETRDEAVAAMVDGLVDRVSNILSTPASEVDPGRPLYMYGVDSLVAMEMRNWIQRDIKADIALFDVLEAVPMTKFAEKVVARSKLCTF</sequence>
<dbReference type="GO" id="GO:0008168">
    <property type="term" value="F:methyltransferase activity"/>
    <property type="evidence" value="ECO:0007669"/>
    <property type="project" value="UniProtKB-KW"/>
</dbReference>
<dbReference type="InterPro" id="IPR020843">
    <property type="entry name" value="ER"/>
</dbReference>
<dbReference type="InterPro" id="IPR020841">
    <property type="entry name" value="PKS_Beta-ketoAc_synthase_dom"/>
</dbReference>
<dbReference type="InterPro" id="IPR016036">
    <property type="entry name" value="Malonyl_transacylase_ACP-bd"/>
</dbReference>
<dbReference type="GO" id="GO:0032259">
    <property type="term" value="P:methylation"/>
    <property type="evidence" value="ECO:0007669"/>
    <property type="project" value="UniProtKB-KW"/>
</dbReference>
<dbReference type="InterPro" id="IPR020806">
    <property type="entry name" value="PKS_PP-bd"/>
</dbReference>
<dbReference type="InterPro" id="IPR057326">
    <property type="entry name" value="KR_dom"/>
</dbReference>
<dbReference type="InterPro" id="IPR016039">
    <property type="entry name" value="Thiolase-like"/>
</dbReference>
<feature type="domain" description="Ketosynthase family 3 (KS3)" evidence="9">
    <location>
        <begin position="41"/>
        <end position="466"/>
    </location>
</feature>
<dbReference type="PANTHER" id="PTHR43775">
    <property type="entry name" value="FATTY ACID SYNTHASE"/>
    <property type="match status" value="1"/>
</dbReference>
<dbReference type="InterPro" id="IPR016035">
    <property type="entry name" value="Acyl_Trfase/lysoPLipase"/>
</dbReference>
<dbReference type="Pfam" id="PF13602">
    <property type="entry name" value="ADH_zinc_N_2"/>
    <property type="match status" value="1"/>
</dbReference>
<dbReference type="SUPFAM" id="SSF53901">
    <property type="entry name" value="Thiolase-like"/>
    <property type="match status" value="1"/>
</dbReference>
<dbReference type="Proteomes" id="UP001322277">
    <property type="component" value="Chromosome 2"/>
</dbReference>
<protein>
    <submittedName>
        <fullName evidence="11">Acyl transferase domain superfamily, phosphopantetheine binding ACP domain, thiolase</fullName>
    </submittedName>
</protein>